<evidence type="ECO:0000256" key="4">
    <source>
        <dbReference type="ARBA" id="ARBA00022559"/>
    </source>
</evidence>
<evidence type="ECO:0000256" key="9">
    <source>
        <dbReference type="ARBA" id="ARBA00032824"/>
    </source>
</evidence>
<evidence type="ECO:0000256" key="6">
    <source>
        <dbReference type="ARBA" id="ARBA00023002"/>
    </source>
</evidence>
<dbReference type="InterPro" id="IPR000866">
    <property type="entry name" value="AhpC/TSA"/>
</dbReference>
<comment type="similarity">
    <text evidence="10">Belongs to the peroxiredoxin family. BCP/PrxQ subfamily.</text>
</comment>
<evidence type="ECO:0000256" key="1">
    <source>
        <dbReference type="ARBA" id="ARBA00003330"/>
    </source>
</evidence>
<evidence type="ECO:0000256" key="2">
    <source>
        <dbReference type="ARBA" id="ARBA00011245"/>
    </source>
</evidence>
<evidence type="ECO:0000256" key="5">
    <source>
        <dbReference type="ARBA" id="ARBA00022862"/>
    </source>
</evidence>
<dbReference type="CDD" id="cd03017">
    <property type="entry name" value="PRX_BCP"/>
    <property type="match status" value="1"/>
</dbReference>
<dbReference type="Proteomes" id="UP000244792">
    <property type="component" value="Chromosome"/>
</dbReference>
<feature type="domain" description="Thioredoxin" evidence="13">
    <location>
        <begin position="2"/>
        <end position="160"/>
    </location>
</feature>
<dbReference type="GO" id="GO:0005737">
    <property type="term" value="C:cytoplasm"/>
    <property type="evidence" value="ECO:0007669"/>
    <property type="project" value="TreeGrafter"/>
</dbReference>
<dbReference type="Pfam" id="PF00578">
    <property type="entry name" value="AhpC-TSA"/>
    <property type="match status" value="1"/>
</dbReference>
<keyword evidence="7" id="KW-1015">Disulfide bond</keyword>
<dbReference type="SUPFAM" id="SSF52833">
    <property type="entry name" value="Thioredoxin-like"/>
    <property type="match status" value="1"/>
</dbReference>
<evidence type="ECO:0000256" key="10">
    <source>
        <dbReference type="ARBA" id="ARBA00038489"/>
    </source>
</evidence>
<evidence type="ECO:0000256" key="7">
    <source>
        <dbReference type="ARBA" id="ARBA00023157"/>
    </source>
</evidence>
<evidence type="ECO:0000256" key="12">
    <source>
        <dbReference type="ARBA" id="ARBA00049091"/>
    </source>
</evidence>
<comment type="catalytic activity">
    <reaction evidence="12">
        <text>a hydroperoxide + [thioredoxin]-dithiol = an alcohol + [thioredoxin]-disulfide + H2O</text>
        <dbReference type="Rhea" id="RHEA:62620"/>
        <dbReference type="Rhea" id="RHEA-COMP:10698"/>
        <dbReference type="Rhea" id="RHEA-COMP:10700"/>
        <dbReference type="ChEBI" id="CHEBI:15377"/>
        <dbReference type="ChEBI" id="CHEBI:29950"/>
        <dbReference type="ChEBI" id="CHEBI:30879"/>
        <dbReference type="ChEBI" id="CHEBI:35924"/>
        <dbReference type="ChEBI" id="CHEBI:50058"/>
        <dbReference type="EC" id="1.11.1.24"/>
    </reaction>
</comment>
<dbReference type="GO" id="GO:0008379">
    <property type="term" value="F:thioredoxin peroxidase activity"/>
    <property type="evidence" value="ECO:0007669"/>
    <property type="project" value="TreeGrafter"/>
</dbReference>
<keyword evidence="5" id="KW-0049">Antioxidant</keyword>
<keyword evidence="4" id="KW-0575">Peroxidase</keyword>
<reference evidence="14 15" key="1">
    <citation type="submission" date="2017-04" db="EMBL/GenBank/DDBJ databases">
        <title>Genomic insights into metabolism of Thermodesulfobium acidiphilum.</title>
        <authorList>
            <person name="Toshchakov S.V."/>
            <person name="Frolov E.N."/>
            <person name="Kublanov I.V."/>
            <person name="Samarov N.I."/>
            <person name="Novikov A."/>
            <person name="Lebedinsky A.V."/>
            <person name="Bonch-Osmolovskaya E.A."/>
            <person name="Chernyh N.A."/>
        </authorList>
    </citation>
    <scope>NUCLEOTIDE SEQUENCE [LARGE SCALE GENOMIC DNA]</scope>
    <source>
        <strain evidence="14 15">3127-1</strain>
    </source>
</reference>
<gene>
    <name evidence="14" type="ORF">TDSAC_0839</name>
</gene>
<dbReference type="FunFam" id="3.40.30.10:FF:000007">
    <property type="entry name" value="Thioredoxin-dependent thiol peroxidase"/>
    <property type="match status" value="1"/>
</dbReference>
<evidence type="ECO:0000313" key="15">
    <source>
        <dbReference type="Proteomes" id="UP000244792"/>
    </source>
</evidence>
<accession>A0A2R4W0E8</accession>
<dbReference type="AlphaFoldDB" id="A0A2R4W0E8"/>
<evidence type="ECO:0000313" key="14">
    <source>
        <dbReference type="EMBL" id="AWB10196.1"/>
    </source>
</evidence>
<keyword evidence="15" id="KW-1185">Reference proteome</keyword>
<keyword evidence="8" id="KW-0676">Redox-active center</keyword>
<dbReference type="PANTHER" id="PTHR42801">
    <property type="entry name" value="THIOREDOXIN-DEPENDENT PEROXIDE REDUCTASE"/>
    <property type="match status" value="1"/>
</dbReference>
<dbReference type="EC" id="1.11.1.24" evidence="3"/>
<evidence type="ECO:0000259" key="13">
    <source>
        <dbReference type="PROSITE" id="PS51352"/>
    </source>
</evidence>
<dbReference type="EMBL" id="CP020921">
    <property type="protein sequence ID" value="AWB10196.1"/>
    <property type="molecule type" value="Genomic_DNA"/>
</dbReference>
<protein>
    <recommendedName>
        <fullName evidence="3">thioredoxin-dependent peroxiredoxin</fullName>
        <ecNumber evidence="3">1.11.1.24</ecNumber>
    </recommendedName>
    <alternativeName>
        <fullName evidence="9">Thioredoxin peroxidase</fullName>
    </alternativeName>
    <alternativeName>
        <fullName evidence="11">Thioredoxin-dependent peroxiredoxin Bcp</fullName>
    </alternativeName>
</protein>
<name>A0A2R4W0E8_THEAF</name>
<dbReference type="PROSITE" id="PS51352">
    <property type="entry name" value="THIOREDOXIN_2"/>
    <property type="match status" value="1"/>
</dbReference>
<dbReference type="Gene3D" id="3.40.30.10">
    <property type="entry name" value="Glutaredoxin"/>
    <property type="match status" value="1"/>
</dbReference>
<dbReference type="GO" id="GO:0045454">
    <property type="term" value="P:cell redox homeostasis"/>
    <property type="evidence" value="ECO:0007669"/>
    <property type="project" value="TreeGrafter"/>
</dbReference>
<comment type="subunit">
    <text evidence="2">Monomer.</text>
</comment>
<dbReference type="KEGG" id="taci:TDSAC_0839"/>
<keyword evidence="6" id="KW-0560">Oxidoreductase</keyword>
<sequence>MFNEGDKIDDFCLNGIDEGSNEKVFCFKDLIQDRKNLILYFYPKDNTPGCTTEACDFRDNMNFILKYAAVAGVSPDSIVSHKNFQKKHGLNFPLLSDPEKKILNLFGAYGEKKTYGKTSMGVIRSTFLITPDMILKKAWRNVRAKGHVNAILRYFENPDK</sequence>
<evidence type="ECO:0000256" key="8">
    <source>
        <dbReference type="ARBA" id="ARBA00023284"/>
    </source>
</evidence>
<dbReference type="PANTHER" id="PTHR42801:SF4">
    <property type="entry name" value="AHPC_TSA FAMILY PROTEIN"/>
    <property type="match status" value="1"/>
</dbReference>
<dbReference type="GO" id="GO:0034599">
    <property type="term" value="P:cellular response to oxidative stress"/>
    <property type="evidence" value="ECO:0007669"/>
    <property type="project" value="TreeGrafter"/>
</dbReference>
<comment type="function">
    <text evidence="1">Thiol-specific peroxidase that catalyzes the reduction of hydrogen peroxide and organic hydroperoxides to water and alcohols, respectively. Plays a role in cell protection against oxidative stress by detoxifying peroxides and as sensor of hydrogen peroxide-mediated signaling events.</text>
</comment>
<organism evidence="14 15">
    <name type="scientific">Thermodesulfobium acidiphilum</name>
    <dbReference type="NCBI Taxonomy" id="1794699"/>
    <lineage>
        <taxon>Bacteria</taxon>
        <taxon>Pseudomonadati</taxon>
        <taxon>Thermodesulfobiota</taxon>
        <taxon>Thermodesulfobiia</taxon>
        <taxon>Thermodesulfobiales</taxon>
        <taxon>Thermodesulfobiaceae</taxon>
        <taxon>Thermodesulfobium</taxon>
    </lineage>
</organism>
<dbReference type="InterPro" id="IPR050924">
    <property type="entry name" value="Peroxiredoxin_BCP/PrxQ"/>
</dbReference>
<dbReference type="RefSeq" id="WP_108309015.1">
    <property type="nucleotide sequence ID" value="NZ_CP020921.1"/>
</dbReference>
<dbReference type="OrthoDB" id="9812811at2"/>
<dbReference type="InterPro" id="IPR013766">
    <property type="entry name" value="Thioredoxin_domain"/>
</dbReference>
<dbReference type="InterPro" id="IPR036249">
    <property type="entry name" value="Thioredoxin-like_sf"/>
</dbReference>
<proteinExistence type="inferred from homology"/>
<evidence type="ECO:0000256" key="11">
    <source>
        <dbReference type="ARBA" id="ARBA00042639"/>
    </source>
</evidence>
<evidence type="ECO:0000256" key="3">
    <source>
        <dbReference type="ARBA" id="ARBA00013017"/>
    </source>
</evidence>